<reference evidence="10 11" key="1">
    <citation type="submission" date="2020-08" db="EMBL/GenBank/DDBJ databases">
        <title>Aphidius gifuensis genome sequencing and assembly.</title>
        <authorList>
            <person name="Du Z."/>
        </authorList>
    </citation>
    <scope>NUCLEOTIDE SEQUENCE [LARGE SCALE GENOMIC DNA]</scope>
    <source>
        <strain evidence="10">YNYX2018</strain>
        <tissue evidence="10">Adults</tissue>
    </source>
</reference>
<keyword evidence="7" id="KW-0325">Glycoprotein</keyword>
<evidence type="ECO:0000313" key="11">
    <source>
        <dbReference type="Proteomes" id="UP000639338"/>
    </source>
</evidence>
<keyword evidence="6" id="KW-1015">Disulfide bond</keyword>
<feature type="signal peptide" evidence="9">
    <location>
        <begin position="1"/>
        <end position="18"/>
    </location>
</feature>
<dbReference type="EC" id="3.1.3.2" evidence="3"/>
<dbReference type="PANTHER" id="PTHR11567:SF211">
    <property type="entry name" value="PROSTATIC ACID PHOSPHATASE"/>
    <property type="match status" value="1"/>
</dbReference>
<dbReference type="InterPro" id="IPR050645">
    <property type="entry name" value="Histidine_acid_phosphatase"/>
</dbReference>
<dbReference type="OrthoDB" id="5821688at2759"/>
<dbReference type="GO" id="GO:0003993">
    <property type="term" value="F:acid phosphatase activity"/>
    <property type="evidence" value="ECO:0007669"/>
    <property type="project" value="UniProtKB-EC"/>
</dbReference>
<keyword evidence="8" id="KW-0472">Membrane</keyword>
<dbReference type="InterPro" id="IPR029033">
    <property type="entry name" value="His_PPase_superfam"/>
</dbReference>
<evidence type="ECO:0000256" key="4">
    <source>
        <dbReference type="ARBA" id="ARBA00022729"/>
    </source>
</evidence>
<feature type="chain" id="PRO_5032632954" description="acid phosphatase" evidence="9">
    <location>
        <begin position="19"/>
        <end position="395"/>
    </location>
</feature>
<evidence type="ECO:0000256" key="8">
    <source>
        <dbReference type="SAM" id="Phobius"/>
    </source>
</evidence>
<evidence type="ECO:0000256" key="5">
    <source>
        <dbReference type="ARBA" id="ARBA00022801"/>
    </source>
</evidence>
<evidence type="ECO:0000256" key="9">
    <source>
        <dbReference type="SAM" id="SignalP"/>
    </source>
</evidence>
<dbReference type="PANTHER" id="PTHR11567">
    <property type="entry name" value="ACID PHOSPHATASE-RELATED"/>
    <property type="match status" value="1"/>
</dbReference>
<organism evidence="10 11">
    <name type="scientific">Aphidius gifuensis</name>
    <name type="common">Parasitoid wasp</name>
    <dbReference type="NCBI Taxonomy" id="684658"/>
    <lineage>
        <taxon>Eukaryota</taxon>
        <taxon>Metazoa</taxon>
        <taxon>Ecdysozoa</taxon>
        <taxon>Arthropoda</taxon>
        <taxon>Hexapoda</taxon>
        <taxon>Insecta</taxon>
        <taxon>Pterygota</taxon>
        <taxon>Neoptera</taxon>
        <taxon>Endopterygota</taxon>
        <taxon>Hymenoptera</taxon>
        <taxon>Apocrita</taxon>
        <taxon>Ichneumonoidea</taxon>
        <taxon>Braconidae</taxon>
        <taxon>Aphidiinae</taxon>
        <taxon>Aphidius</taxon>
    </lineage>
</organism>
<evidence type="ECO:0000256" key="6">
    <source>
        <dbReference type="ARBA" id="ARBA00023157"/>
    </source>
</evidence>
<gene>
    <name evidence="10" type="ORF">HCN44_010763</name>
</gene>
<dbReference type="AlphaFoldDB" id="A0A834XSV5"/>
<dbReference type="InterPro" id="IPR000560">
    <property type="entry name" value="His_Pase_clade-2"/>
</dbReference>
<evidence type="ECO:0000256" key="3">
    <source>
        <dbReference type="ARBA" id="ARBA00012646"/>
    </source>
</evidence>
<comment type="similarity">
    <text evidence="2">Belongs to the histidine acid phosphatase family.</text>
</comment>
<name>A0A834XSV5_APHGI</name>
<feature type="transmembrane region" description="Helical" evidence="8">
    <location>
        <begin position="373"/>
        <end position="393"/>
    </location>
</feature>
<evidence type="ECO:0000256" key="7">
    <source>
        <dbReference type="ARBA" id="ARBA00023180"/>
    </source>
</evidence>
<dbReference type="EMBL" id="JACMRX010000004">
    <property type="protein sequence ID" value="KAF7991962.1"/>
    <property type="molecule type" value="Genomic_DNA"/>
</dbReference>
<keyword evidence="8" id="KW-1133">Transmembrane helix</keyword>
<dbReference type="SUPFAM" id="SSF53254">
    <property type="entry name" value="Phosphoglycerate mutase-like"/>
    <property type="match status" value="1"/>
</dbReference>
<keyword evidence="4 9" id="KW-0732">Signal</keyword>
<dbReference type="Pfam" id="PF00328">
    <property type="entry name" value="His_Phos_2"/>
    <property type="match status" value="1"/>
</dbReference>
<keyword evidence="5" id="KW-0378">Hydrolase</keyword>
<evidence type="ECO:0000256" key="2">
    <source>
        <dbReference type="ARBA" id="ARBA00005375"/>
    </source>
</evidence>
<accession>A0A834XSV5</accession>
<comment type="catalytic activity">
    <reaction evidence="1">
        <text>a phosphate monoester + H2O = an alcohol + phosphate</text>
        <dbReference type="Rhea" id="RHEA:15017"/>
        <dbReference type="ChEBI" id="CHEBI:15377"/>
        <dbReference type="ChEBI" id="CHEBI:30879"/>
        <dbReference type="ChEBI" id="CHEBI:43474"/>
        <dbReference type="ChEBI" id="CHEBI:67140"/>
        <dbReference type="EC" id="3.1.3.2"/>
    </reaction>
</comment>
<sequence length="395" mass="45870">MSKCRMLIILLLVSPVLSTPQLKLLHIIFSHKLYAPIQMNSYDDIVYPDKLNYQYFLENTDDMSNQAKMNLYNLGVELRRTYSEFIGDIYHPDITQVRTSEYVLSMISAQLVNAGLWPPSDIQKWNDDLDWQPVVSDYQPIEDDTLLLGYLCPSYVEQENIVNKKWQSDVSMYKTLFNYVSENYGKKVESPSDVALIYSILETIRDNNGVIPSWANDIFPIGELMNVTLLSYELQSNSKIQKILNGGNFISKIIDDTIKFKNNHGDDKIKLYLYSGEEKNLQGIMQSLNIWIPHILSPGASLVFEIYFDSFDNKYSIKINYRHSIYGTVIPMKLPNCQEYCELDKFINITRELIPDDEMALCHRNQNDDKNSATIFTIDIFVFMILANFYLIFKN</sequence>
<evidence type="ECO:0000313" key="10">
    <source>
        <dbReference type="EMBL" id="KAF7991962.1"/>
    </source>
</evidence>
<comment type="caution">
    <text evidence="10">The sequence shown here is derived from an EMBL/GenBank/DDBJ whole genome shotgun (WGS) entry which is preliminary data.</text>
</comment>
<proteinExistence type="inferred from homology"/>
<evidence type="ECO:0000256" key="1">
    <source>
        <dbReference type="ARBA" id="ARBA00000032"/>
    </source>
</evidence>
<dbReference type="Proteomes" id="UP000639338">
    <property type="component" value="Unassembled WGS sequence"/>
</dbReference>
<keyword evidence="11" id="KW-1185">Reference proteome</keyword>
<keyword evidence="8" id="KW-0812">Transmembrane</keyword>
<dbReference type="Gene3D" id="3.40.50.1240">
    <property type="entry name" value="Phosphoglycerate mutase-like"/>
    <property type="match status" value="1"/>
</dbReference>
<protein>
    <recommendedName>
        <fullName evidence="3">acid phosphatase</fullName>
        <ecNumber evidence="3">3.1.3.2</ecNumber>
    </recommendedName>
</protein>